<dbReference type="KEGG" id="haei:MUN82_01705"/>
<keyword evidence="4" id="KW-1185">Reference proteome</keyword>
<dbReference type="InterPro" id="IPR018637">
    <property type="entry name" value="DUF2059"/>
</dbReference>
<sequence>MKHYIVLLACGLLLTAPAAVAQTKSAKGKTTKPAAAATTPVPAPVAAEPIPAAQRQAAETLFGTMQMDKNMTTMMEQMLDMQVKQNPQLQTVEPEMRAFFNKYMSWTALREDMVQVYAREFTASELQDLNRFYQTPTGQKYISKQTSLMQEGMLIAQRRVQEHMPELQQTIMQKLGQGQSTE</sequence>
<organism evidence="3 4">
    <name type="scientific">Hymenobacter aerilatus</name>
    <dbReference type="NCBI Taxonomy" id="2932251"/>
    <lineage>
        <taxon>Bacteria</taxon>
        <taxon>Pseudomonadati</taxon>
        <taxon>Bacteroidota</taxon>
        <taxon>Cytophagia</taxon>
        <taxon>Cytophagales</taxon>
        <taxon>Hymenobacteraceae</taxon>
        <taxon>Hymenobacter</taxon>
    </lineage>
</organism>
<proteinExistence type="predicted"/>
<name>A0A8T9SVA2_9BACT</name>
<evidence type="ECO:0000256" key="1">
    <source>
        <dbReference type="SAM" id="SignalP"/>
    </source>
</evidence>
<feature type="domain" description="DUF2059" evidence="2">
    <location>
        <begin position="109"/>
        <end position="166"/>
    </location>
</feature>
<dbReference type="Pfam" id="PF09832">
    <property type="entry name" value="DUF2059"/>
    <property type="match status" value="1"/>
</dbReference>
<dbReference type="Proteomes" id="UP000829925">
    <property type="component" value="Chromosome"/>
</dbReference>
<dbReference type="EMBL" id="CP095053">
    <property type="protein sequence ID" value="UOR05825.1"/>
    <property type="molecule type" value="Genomic_DNA"/>
</dbReference>
<evidence type="ECO:0000313" key="3">
    <source>
        <dbReference type="EMBL" id="UOR05825.1"/>
    </source>
</evidence>
<protein>
    <submittedName>
        <fullName evidence="3">DUF2059 domain-containing protein</fullName>
    </submittedName>
</protein>
<evidence type="ECO:0000313" key="4">
    <source>
        <dbReference type="Proteomes" id="UP000829925"/>
    </source>
</evidence>
<keyword evidence="1" id="KW-0732">Signal</keyword>
<gene>
    <name evidence="3" type="ORF">MUN82_01705</name>
</gene>
<feature type="signal peptide" evidence="1">
    <location>
        <begin position="1"/>
        <end position="21"/>
    </location>
</feature>
<dbReference type="AlphaFoldDB" id="A0A8T9SVA2"/>
<dbReference type="RefSeq" id="WP_245094356.1">
    <property type="nucleotide sequence ID" value="NZ_CP095053.1"/>
</dbReference>
<evidence type="ECO:0000259" key="2">
    <source>
        <dbReference type="Pfam" id="PF09832"/>
    </source>
</evidence>
<feature type="chain" id="PRO_5035950261" evidence="1">
    <location>
        <begin position="22"/>
        <end position="182"/>
    </location>
</feature>
<reference evidence="3 4" key="1">
    <citation type="submission" date="2022-04" db="EMBL/GenBank/DDBJ databases">
        <title>Hymenobacter sp. isolated from the air.</title>
        <authorList>
            <person name="Won M."/>
            <person name="Lee C.-M."/>
            <person name="Woen H.-Y."/>
            <person name="Kwon S.-W."/>
        </authorList>
    </citation>
    <scope>NUCLEOTIDE SEQUENCE [LARGE SCALE GENOMIC DNA]</scope>
    <source>
        <strain evidence="4">5413 J-13</strain>
    </source>
</reference>
<accession>A0A8T9SVA2</accession>